<proteinExistence type="predicted"/>
<evidence type="ECO:0000313" key="2">
    <source>
        <dbReference type="EMBL" id="KAF4662655.1"/>
    </source>
</evidence>
<name>A0A7J6LTR4_PERCH</name>
<sequence length="87" mass="9639">MSDVGKKEKKDSDLELESARLCHVTLVKATFVKNQVRLLYAILNAVIFGSLAFYAFYQGTRGLAEATTDKLSAIMLMHFGLLKDLGL</sequence>
<gene>
    <name evidence="2" type="ORF">FOL47_006139</name>
</gene>
<dbReference type="Proteomes" id="UP000591131">
    <property type="component" value="Unassembled WGS sequence"/>
</dbReference>
<organism evidence="2 3">
    <name type="scientific">Perkinsus chesapeaki</name>
    <name type="common">Clam parasite</name>
    <name type="synonym">Perkinsus andrewsi</name>
    <dbReference type="NCBI Taxonomy" id="330153"/>
    <lineage>
        <taxon>Eukaryota</taxon>
        <taxon>Sar</taxon>
        <taxon>Alveolata</taxon>
        <taxon>Perkinsozoa</taxon>
        <taxon>Perkinsea</taxon>
        <taxon>Perkinsida</taxon>
        <taxon>Perkinsidae</taxon>
        <taxon>Perkinsus</taxon>
    </lineage>
</organism>
<keyword evidence="3" id="KW-1185">Reference proteome</keyword>
<comment type="caution">
    <text evidence="2">The sequence shown here is derived from an EMBL/GenBank/DDBJ whole genome shotgun (WGS) entry which is preliminary data.</text>
</comment>
<dbReference type="OrthoDB" id="565522at2759"/>
<feature type="transmembrane region" description="Helical" evidence="1">
    <location>
        <begin position="38"/>
        <end position="57"/>
    </location>
</feature>
<keyword evidence="1" id="KW-0472">Membrane</keyword>
<accession>A0A7J6LTR4</accession>
<reference evidence="2 3" key="1">
    <citation type="submission" date="2020-04" db="EMBL/GenBank/DDBJ databases">
        <title>Perkinsus chesapeaki whole genome sequence.</title>
        <authorList>
            <person name="Bogema D.R."/>
        </authorList>
    </citation>
    <scope>NUCLEOTIDE SEQUENCE [LARGE SCALE GENOMIC DNA]</scope>
    <source>
        <strain evidence="2">ATCC PRA-425</strain>
    </source>
</reference>
<protein>
    <submittedName>
        <fullName evidence="2">Uncharacterized protein</fullName>
    </submittedName>
</protein>
<keyword evidence="1" id="KW-0812">Transmembrane</keyword>
<dbReference type="EMBL" id="JAAPAO010000340">
    <property type="protein sequence ID" value="KAF4662655.1"/>
    <property type="molecule type" value="Genomic_DNA"/>
</dbReference>
<dbReference type="AlphaFoldDB" id="A0A7J6LTR4"/>
<evidence type="ECO:0000313" key="3">
    <source>
        <dbReference type="Proteomes" id="UP000591131"/>
    </source>
</evidence>
<keyword evidence="1" id="KW-1133">Transmembrane helix</keyword>
<evidence type="ECO:0000256" key="1">
    <source>
        <dbReference type="SAM" id="Phobius"/>
    </source>
</evidence>